<comment type="caution">
    <text evidence="3">The sequence shown here is derived from an EMBL/GenBank/DDBJ whole genome shotgun (WGS) entry which is preliminary data.</text>
</comment>
<feature type="transmembrane region" description="Helical" evidence="1">
    <location>
        <begin position="74"/>
        <end position="92"/>
    </location>
</feature>
<sequence length="328" mass="37105">MPTRKETIWFIALTLPLSWAVGAWWLHDERHGQLLRILMCVPALVAFGCAWAFRREPPRAAGFAFTGWRPWLLAMVYPLLMTTFCLLLAYGWQAVSGRAGFIVFQPQALSVHVSRTHVLHGPTVLLFLGLAWVLMLLPWLLVAMAYRRGWPDRLQGALPPRWAWLHHPFRLLLFAPTFLVHGLFPGELGEEIGWRGYLVRRWADRPLVAAAITMPVWAAFHLPIIFSSTQKGHPVMNAVFLLSIAAAAVPFAALYRWGRSVWPCAVLHFSWNLWNPVLLGDVYMGHPGLFGGQVRIFNGEALFGLIFNGLIALGLILVWRRQRTQAPA</sequence>
<evidence type="ECO:0000313" key="3">
    <source>
        <dbReference type="EMBL" id="GLH70286.1"/>
    </source>
</evidence>
<keyword evidence="1" id="KW-0812">Transmembrane</keyword>
<dbReference type="InterPro" id="IPR042150">
    <property type="entry name" value="MmRce1-like"/>
</dbReference>
<proteinExistence type="predicted"/>
<dbReference type="PANTHER" id="PTHR35797:SF1">
    <property type="entry name" value="PROTEASE"/>
    <property type="match status" value="1"/>
</dbReference>
<dbReference type="Pfam" id="PF02517">
    <property type="entry name" value="Rce1-like"/>
    <property type="match status" value="1"/>
</dbReference>
<name>A0ABQ5Q7I4_9BACT</name>
<dbReference type="RefSeq" id="WP_285724870.1">
    <property type="nucleotide sequence ID" value="NZ_BSDD01000003.1"/>
</dbReference>
<evidence type="ECO:0000313" key="4">
    <source>
        <dbReference type="Proteomes" id="UP001165089"/>
    </source>
</evidence>
<dbReference type="PANTHER" id="PTHR35797">
    <property type="entry name" value="PROTEASE-RELATED"/>
    <property type="match status" value="1"/>
</dbReference>
<organism evidence="3 4">
    <name type="scientific">Geothrix rubra</name>
    <dbReference type="NCBI Taxonomy" id="2927977"/>
    <lineage>
        <taxon>Bacteria</taxon>
        <taxon>Pseudomonadati</taxon>
        <taxon>Acidobacteriota</taxon>
        <taxon>Holophagae</taxon>
        <taxon>Holophagales</taxon>
        <taxon>Holophagaceae</taxon>
        <taxon>Geothrix</taxon>
    </lineage>
</organism>
<protein>
    <recommendedName>
        <fullName evidence="2">CAAX prenyl protease 2/Lysostaphin resistance protein A-like domain-containing protein</fullName>
    </recommendedName>
</protein>
<keyword evidence="4" id="KW-1185">Reference proteome</keyword>
<feature type="domain" description="CAAX prenyl protease 2/Lysostaphin resistance protein A-like" evidence="2">
    <location>
        <begin position="183"/>
        <end position="273"/>
    </location>
</feature>
<feature type="transmembrane region" description="Helical" evidence="1">
    <location>
        <begin position="124"/>
        <end position="146"/>
    </location>
</feature>
<keyword evidence="1" id="KW-1133">Transmembrane helix</keyword>
<dbReference type="EMBL" id="BSDD01000003">
    <property type="protein sequence ID" value="GLH70286.1"/>
    <property type="molecule type" value="Genomic_DNA"/>
</dbReference>
<feature type="transmembrane region" description="Helical" evidence="1">
    <location>
        <begin position="206"/>
        <end position="226"/>
    </location>
</feature>
<feature type="transmembrane region" description="Helical" evidence="1">
    <location>
        <begin position="301"/>
        <end position="319"/>
    </location>
</feature>
<dbReference type="InterPro" id="IPR003675">
    <property type="entry name" value="Rce1/LyrA-like_dom"/>
</dbReference>
<evidence type="ECO:0000259" key="2">
    <source>
        <dbReference type="Pfam" id="PF02517"/>
    </source>
</evidence>
<feature type="transmembrane region" description="Helical" evidence="1">
    <location>
        <begin position="7"/>
        <end position="27"/>
    </location>
</feature>
<reference evidence="3 4" key="1">
    <citation type="journal article" date="2023" name="Antonie Van Leeuwenhoek">
        <title>Mesoterricola silvestris gen. nov., sp. nov., Mesoterricola sediminis sp. nov., Geothrix oryzae sp. nov., Geothrix edaphica sp. nov., Geothrix rubra sp. nov., and Geothrix limicola sp. nov., six novel members of Acidobacteriota isolated from soils.</title>
        <authorList>
            <person name="Itoh H."/>
            <person name="Sugisawa Y."/>
            <person name="Mise K."/>
            <person name="Xu Z."/>
            <person name="Kuniyasu M."/>
            <person name="Ushijima N."/>
            <person name="Kawano K."/>
            <person name="Kobayashi E."/>
            <person name="Shiratori Y."/>
            <person name="Masuda Y."/>
            <person name="Senoo K."/>
        </authorList>
    </citation>
    <scope>NUCLEOTIDE SEQUENCE [LARGE SCALE GENOMIC DNA]</scope>
    <source>
        <strain evidence="3 4">Red803</strain>
    </source>
</reference>
<evidence type="ECO:0000256" key="1">
    <source>
        <dbReference type="SAM" id="Phobius"/>
    </source>
</evidence>
<feature type="transmembrane region" description="Helical" evidence="1">
    <location>
        <begin position="33"/>
        <end position="53"/>
    </location>
</feature>
<keyword evidence="1" id="KW-0472">Membrane</keyword>
<dbReference type="Proteomes" id="UP001165089">
    <property type="component" value="Unassembled WGS sequence"/>
</dbReference>
<accession>A0ABQ5Q7I4</accession>
<gene>
    <name evidence="3" type="ORF">GETHPA_18190</name>
</gene>
<feature type="transmembrane region" description="Helical" evidence="1">
    <location>
        <begin position="238"/>
        <end position="257"/>
    </location>
</feature>